<dbReference type="InterPro" id="IPR013824">
    <property type="entry name" value="Topo_IA_cen_sub1"/>
</dbReference>
<dbReference type="InterPro" id="IPR003601">
    <property type="entry name" value="Topo_IA_2"/>
</dbReference>
<dbReference type="Gene3D" id="1.10.460.10">
    <property type="entry name" value="Topoisomerase I, domain 2"/>
    <property type="match status" value="1"/>
</dbReference>
<dbReference type="Pfam" id="PF01131">
    <property type="entry name" value="Topoisom_bac"/>
    <property type="match status" value="1"/>
</dbReference>
<evidence type="ECO:0000313" key="8">
    <source>
        <dbReference type="EMBL" id="HIU59542.1"/>
    </source>
</evidence>
<dbReference type="PRINTS" id="PR00417">
    <property type="entry name" value="PRTPISMRASEI"/>
</dbReference>
<dbReference type="PANTHER" id="PTHR42785">
    <property type="entry name" value="DNA TOPOISOMERASE, TYPE IA, CORE"/>
    <property type="match status" value="1"/>
</dbReference>
<feature type="domain" description="Topo IA-type catalytic" evidence="7">
    <location>
        <begin position="127"/>
        <end position="233"/>
    </location>
</feature>
<feature type="non-terminal residue" evidence="8">
    <location>
        <position position="233"/>
    </location>
</feature>
<comment type="caution">
    <text evidence="8">The sequence shown here is derived from an EMBL/GenBank/DDBJ whole genome shotgun (WGS) entry which is preliminary data.</text>
</comment>
<dbReference type="SMART" id="SM00493">
    <property type="entry name" value="TOPRIM"/>
    <property type="match status" value="1"/>
</dbReference>
<accession>A0A9D1SH71</accession>
<gene>
    <name evidence="8" type="ORF">IAC57_05495</name>
</gene>
<dbReference type="GO" id="GO:0006265">
    <property type="term" value="P:DNA topological change"/>
    <property type="evidence" value="ECO:0007669"/>
    <property type="project" value="InterPro"/>
</dbReference>
<dbReference type="SUPFAM" id="SSF56712">
    <property type="entry name" value="Prokaryotic type I DNA topoisomerase"/>
    <property type="match status" value="1"/>
</dbReference>
<keyword evidence="1" id="KW-0413">Isomerase</keyword>
<dbReference type="GO" id="GO:0003677">
    <property type="term" value="F:DNA binding"/>
    <property type="evidence" value="ECO:0007669"/>
    <property type="project" value="InterPro"/>
</dbReference>
<dbReference type="PROSITE" id="PS52039">
    <property type="entry name" value="TOPO_IA_2"/>
    <property type="match status" value="1"/>
</dbReference>
<proteinExistence type="predicted"/>
<dbReference type="GO" id="GO:0003917">
    <property type="term" value="F:DNA topoisomerase type I (single strand cut, ATP-independent) activity"/>
    <property type="evidence" value="ECO:0007669"/>
    <property type="project" value="InterPro"/>
</dbReference>
<dbReference type="InterPro" id="IPR034149">
    <property type="entry name" value="TOPRIM_TopoI"/>
</dbReference>
<dbReference type="InterPro" id="IPR006171">
    <property type="entry name" value="TOPRIM_dom"/>
</dbReference>
<evidence type="ECO:0000256" key="3">
    <source>
        <dbReference type="ARBA" id="ARBA00031985"/>
    </source>
</evidence>
<reference evidence="8" key="1">
    <citation type="submission" date="2020-10" db="EMBL/GenBank/DDBJ databases">
        <authorList>
            <person name="Gilroy R."/>
        </authorList>
    </citation>
    <scope>NUCLEOTIDE SEQUENCE</scope>
    <source>
        <strain evidence="8">11687</strain>
    </source>
</reference>
<dbReference type="InterPro" id="IPR023405">
    <property type="entry name" value="Topo_IA_core_domain"/>
</dbReference>
<dbReference type="Pfam" id="PF01751">
    <property type="entry name" value="Toprim"/>
    <property type="match status" value="1"/>
</dbReference>
<organism evidence="8 9">
    <name type="scientific">Candidatus Scatosoma pullistercoris</name>
    <dbReference type="NCBI Taxonomy" id="2840934"/>
    <lineage>
        <taxon>Bacteria</taxon>
        <taxon>Bacillati</taxon>
        <taxon>Bacillota</taxon>
        <taxon>Clostridia</taxon>
        <taxon>Candidatus Scatosoma</taxon>
    </lineage>
</organism>
<evidence type="ECO:0000256" key="1">
    <source>
        <dbReference type="ARBA" id="ARBA00023235"/>
    </source>
</evidence>
<dbReference type="Proteomes" id="UP000824081">
    <property type="component" value="Unassembled WGS sequence"/>
</dbReference>
<sequence length="233" mass="26737">MDLIIVESPSKAKTISKYLKGKYKVDASAGHIRDLPVHTLGVDIKNNFEPKYVNSEGKEDIIRRLTEETKKAGKVYLATDPDREGEAISWHLQNVLGLNPDAENRIEFNEVSARAIEKALEHPRKIDYNLVDAQQARRVLDRLVGYKLSTLLNRKIDDRNSSARRSLSGGRVQSVALRLIVEREREIENFKPQEYWNLTAEFRDQPKKYPSFKALLEKKGTKKYKPSSAEETE</sequence>
<evidence type="ECO:0000259" key="6">
    <source>
        <dbReference type="PROSITE" id="PS50880"/>
    </source>
</evidence>
<feature type="domain" description="Toprim" evidence="6">
    <location>
        <begin position="1"/>
        <end position="111"/>
    </location>
</feature>
<dbReference type="Gene3D" id="2.70.20.10">
    <property type="entry name" value="Topoisomerase I, domain 3"/>
    <property type="match status" value="1"/>
</dbReference>
<dbReference type="InterPro" id="IPR013825">
    <property type="entry name" value="Topo_IA_cen_sub2"/>
</dbReference>
<dbReference type="AlphaFoldDB" id="A0A9D1SH71"/>
<evidence type="ECO:0000256" key="4">
    <source>
        <dbReference type="ARBA" id="ARBA00032235"/>
    </source>
</evidence>
<dbReference type="PROSITE" id="PS50880">
    <property type="entry name" value="TOPRIM"/>
    <property type="match status" value="1"/>
</dbReference>
<evidence type="ECO:0000259" key="7">
    <source>
        <dbReference type="PROSITE" id="PS52039"/>
    </source>
</evidence>
<dbReference type="EMBL" id="DVMZ01000144">
    <property type="protein sequence ID" value="HIU59542.1"/>
    <property type="molecule type" value="Genomic_DNA"/>
</dbReference>
<dbReference type="SMART" id="SM00436">
    <property type="entry name" value="TOP1Bc"/>
    <property type="match status" value="1"/>
</dbReference>
<evidence type="ECO:0000256" key="2">
    <source>
        <dbReference type="ARBA" id="ARBA00030003"/>
    </source>
</evidence>
<evidence type="ECO:0000313" key="9">
    <source>
        <dbReference type="Proteomes" id="UP000824081"/>
    </source>
</evidence>
<dbReference type="CDD" id="cd03363">
    <property type="entry name" value="TOPRIM_TopoIA_TopoI"/>
    <property type="match status" value="1"/>
</dbReference>
<dbReference type="Gene3D" id="3.40.50.140">
    <property type="match status" value="1"/>
</dbReference>
<protein>
    <recommendedName>
        <fullName evidence="5">Omega-protein</fullName>
    </recommendedName>
    <alternativeName>
        <fullName evidence="4">Relaxing enzyme</fullName>
    </alternativeName>
    <alternativeName>
        <fullName evidence="2">Swivelase</fullName>
    </alternativeName>
    <alternativeName>
        <fullName evidence="3">Untwisting enzyme</fullName>
    </alternativeName>
</protein>
<dbReference type="InterPro" id="IPR013497">
    <property type="entry name" value="Topo_IA_cen"/>
</dbReference>
<reference evidence="8" key="2">
    <citation type="journal article" date="2021" name="PeerJ">
        <title>Extensive microbial diversity within the chicken gut microbiome revealed by metagenomics and culture.</title>
        <authorList>
            <person name="Gilroy R."/>
            <person name="Ravi A."/>
            <person name="Getino M."/>
            <person name="Pursley I."/>
            <person name="Horton D.L."/>
            <person name="Alikhan N.F."/>
            <person name="Baker D."/>
            <person name="Gharbi K."/>
            <person name="Hall N."/>
            <person name="Watson M."/>
            <person name="Adriaenssens E.M."/>
            <person name="Foster-Nyarko E."/>
            <person name="Jarju S."/>
            <person name="Secka A."/>
            <person name="Antonio M."/>
            <person name="Oren A."/>
            <person name="Chaudhuri R.R."/>
            <person name="La Ragione R."/>
            <person name="Hildebrand F."/>
            <person name="Pallen M.J."/>
        </authorList>
    </citation>
    <scope>NUCLEOTIDE SEQUENCE</scope>
    <source>
        <strain evidence="8">11687</strain>
    </source>
</reference>
<name>A0A9D1SH71_9FIRM</name>
<dbReference type="PANTHER" id="PTHR42785:SF1">
    <property type="entry name" value="DNA TOPOISOMERASE"/>
    <property type="match status" value="1"/>
</dbReference>
<dbReference type="InterPro" id="IPR000380">
    <property type="entry name" value="Topo_IA"/>
</dbReference>
<evidence type="ECO:0000256" key="5">
    <source>
        <dbReference type="ARBA" id="ARBA00032877"/>
    </source>
</evidence>